<dbReference type="GeneID" id="88182194"/>
<dbReference type="FunFam" id="3.40.20.10:FF:000018">
    <property type="entry name" value="Coactosin-like 1"/>
    <property type="match status" value="1"/>
</dbReference>
<keyword evidence="8" id="KW-1185">Reference proteome</keyword>
<dbReference type="PANTHER" id="PTHR10829:SF56">
    <property type="entry name" value="ADF-H DOMAIN-CONTAINING PROTEIN"/>
    <property type="match status" value="1"/>
</dbReference>
<dbReference type="Gene3D" id="3.40.20.10">
    <property type="entry name" value="Severin"/>
    <property type="match status" value="1"/>
</dbReference>
<evidence type="ECO:0000256" key="5">
    <source>
        <dbReference type="ARBA" id="ARBA00038052"/>
    </source>
</evidence>
<reference evidence="7 8" key="1">
    <citation type="journal article" date="2011" name="MBio">
        <title>Genome variation in Cryptococcus gattii, an emerging pathogen of immunocompetent hosts.</title>
        <authorList>
            <person name="D'Souza C.A."/>
            <person name="Kronstad J.W."/>
            <person name="Taylor G."/>
            <person name="Warren R."/>
            <person name="Yuen M."/>
            <person name="Hu G."/>
            <person name="Jung W.H."/>
            <person name="Sham A."/>
            <person name="Kidd S.E."/>
            <person name="Tangen K."/>
            <person name="Lee N."/>
            <person name="Zeilmaker T."/>
            <person name="Sawkins J."/>
            <person name="McVicker G."/>
            <person name="Shah S."/>
            <person name="Gnerre S."/>
            <person name="Griggs A."/>
            <person name="Zeng Q."/>
            <person name="Bartlett K."/>
            <person name="Li W."/>
            <person name="Wang X."/>
            <person name="Heitman J."/>
            <person name="Stajich J.E."/>
            <person name="Fraser J.A."/>
            <person name="Meyer W."/>
            <person name="Carter D."/>
            <person name="Schein J."/>
            <person name="Krzywinski M."/>
            <person name="Kwon-Chung K.J."/>
            <person name="Varma A."/>
            <person name="Wang J."/>
            <person name="Brunham R."/>
            <person name="Fyfe M."/>
            <person name="Ouellette B.F."/>
            <person name="Siddiqui A."/>
            <person name="Marra M."/>
            <person name="Jones S."/>
            <person name="Holt R."/>
            <person name="Birren B.W."/>
            <person name="Galagan J.E."/>
            <person name="Cuomo C.A."/>
        </authorList>
    </citation>
    <scope>NUCLEOTIDE SEQUENCE [LARGE SCALE GENOMIC DNA]</scope>
    <source>
        <strain evidence="7 8">R265</strain>
    </source>
</reference>
<dbReference type="RefSeq" id="XP_062885870.1">
    <property type="nucleotide sequence ID" value="XM_063029915.1"/>
</dbReference>
<dbReference type="EMBL" id="CP025762">
    <property type="protein sequence ID" value="KGB80254.1"/>
    <property type="molecule type" value="Genomic_DNA"/>
</dbReference>
<dbReference type="VEuPathDB" id="FungiDB:CNBG_6092"/>
<evidence type="ECO:0000256" key="3">
    <source>
        <dbReference type="ARBA" id="ARBA00023203"/>
    </source>
</evidence>
<gene>
    <name evidence="7" type="ORF">CNBG_6092</name>
</gene>
<dbReference type="Pfam" id="PF00241">
    <property type="entry name" value="Cofilin_ADF"/>
    <property type="match status" value="1"/>
</dbReference>
<keyword evidence="2" id="KW-0963">Cytoplasm</keyword>
<sequence length="147" mass="16648">MADVSDPKIAEAYEQIRSNGGEETWMLLDYESEKSNKLVLTATGKGDLSELSAQLKPENASFAYAKVRYENDEHSFREKFILVIWIGENVKVMRRARVSVHAADVKKVLRTYSIEVSASTPTDLKQDDIVTRLRRAGGANYDRSKFD</sequence>
<dbReference type="InterPro" id="IPR002108">
    <property type="entry name" value="ADF-H"/>
</dbReference>
<feature type="domain" description="ADF-H" evidence="6">
    <location>
        <begin position="1"/>
        <end position="134"/>
    </location>
</feature>
<dbReference type="GO" id="GO:0030833">
    <property type="term" value="P:regulation of actin filament polymerization"/>
    <property type="evidence" value="ECO:0007669"/>
    <property type="project" value="TreeGrafter"/>
</dbReference>
<dbReference type="Proteomes" id="UP000029445">
    <property type="component" value="Chromosome 4"/>
</dbReference>
<dbReference type="GO" id="GO:0051015">
    <property type="term" value="F:actin filament binding"/>
    <property type="evidence" value="ECO:0007669"/>
    <property type="project" value="TreeGrafter"/>
</dbReference>
<dbReference type="SMART" id="SM00102">
    <property type="entry name" value="ADF"/>
    <property type="match status" value="1"/>
</dbReference>
<dbReference type="OMA" id="WIGPNCK"/>
<dbReference type="GO" id="GO:0005884">
    <property type="term" value="C:actin filament"/>
    <property type="evidence" value="ECO:0007669"/>
    <property type="project" value="TreeGrafter"/>
</dbReference>
<dbReference type="PROSITE" id="PS51263">
    <property type="entry name" value="ADF_H"/>
    <property type="match status" value="1"/>
</dbReference>
<dbReference type="PANTHER" id="PTHR10829">
    <property type="entry name" value="CORTACTIN AND DREBRIN"/>
    <property type="match status" value="1"/>
</dbReference>
<dbReference type="KEGG" id="cdeu:CNBG_6092"/>
<evidence type="ECO:0000256" key="1">
    <source>
        <dbReference type="ARBA" id="ARBA00004245"/>
    </source>
</evidence>
<comment type="similarity">
    <text evidence="5">Belongs to the actin-binding proteins ADF family. Coactosin subfamily.</text>
</comment>
<dbReference type="GO" id="GO:0030427">
    <property type="term" value="C:site of polarized growth"/>
    <property type="evidence" value="ECO:0007669"/>
    <property type="project" value="TreeGrafter"/>
</dbReference>
<dbReference type="CDD" id="cd11282">
    <property type="entry name" value="ADF_coactosin_like"/>
    <property type="match status" value="1"/>
</dbReference>
<comment type="subcellular location">
    <subcellularLocation>
        <location evidence="1">Cytoplasm</location>
        <location evidence="1">Cytoskeleton</location>
    </subcellularLocation>
</comment>
<dbReference type="HOGENOM" id="CLU_129657_0_0_1"/>
<dbReference type="OrthoDB" id="20822at2759"/>
<keyword evidence="3" id="KW-0009">Actin-binding</keyword>
<protein>
    <recommendedName>
        <fullName evidence="6">ADF-H domain-containing protein</fullName>
    </recommendedName>
</protein>
<accession>A0A095CLU6</accession>
<evidence type="ECO:0000313" key="8">
    <source>
        <dbReference type="Proteomes" id="UP000029445"/>
    </source>
</evidence>
<dbReference type="InterPro" id="IPR029006">
    <property type="entry name" value="ADF-H/Gelsolin-like_dom_sf"/>
</dbReference>
<dbReference type="GO" id="GO:0030864">
    <property type="term" value="C:cortical actin cytoskeleton"/>
    <property type="evidence" value="ECO:0007669"/>
    <property type="project" value="TreeGrafter"/>
</dbReference>
<keyword evidence="4" id="KW-0206">Cytoskeleton</keyword>
<evidence type="ECO:0000313" key="7">
    <source>
        <dbReference type="EMBL" id="KGB80254.1"/>
    </source>
</evidence>
<evidence type="ECO:0000256" key="2">
    <source>
        <dbReference type="ARBA" id="ARBA00022490"/>
    </source>
</evidence>
<dbReference type="STRING" id="294750.A0A095CLU6"/>
<proteinExistence type="inferred from homology"/>
<dbReference type="SUPFAM" id="SSF55753">
    <property type="entry name" value="Actin depolymerizing proteins"/>
    <property type="match status" value="1"/>
</dbReference>
<evidence type="ECO:0000256" key="4">
    <source>
        <dbReference type="ARBA" id="ARBA00023212"/>
    </source>
</evidence>
<reference evidence="7 8" key="2">
    <citation type="journal article" date="2018" name="Proc. Natl. Acad. Sci.">
        <title>RNAi is a critical determinant of centromere evolution in closely related fungi.</title>
        <authorList>
            <person name="Yadav V."/>
            <person name="Sun S."/>
            <person name="Billmyre R.B."/>
            <person name="Thimmappa B.C."/>
            <person name="Shea T."/>
            <person name="Lintner R."/>
            <person name="Bakkeren G."/>
            <person name="Cuomo C.A."/>
            <person name="Heitman J."/>
            <person name="Sanyal K."/>
        </authorList>
    </citation>
    <scope>NUCLEOTIDE SEQUENCE [LARGE SCALE GENOMIC DNA]</scope>
    <source>
        <strain evidence="7 8">R265</strain>
    </source>
</reference>
<dbReference type="AlphaFoldDB" id="A0A095CLU6"/>
<name>A0A095CLU6_CRYD2</name>
<evidence type="ECO:0000259" key="6">
    <source>
        <dbReference type="PROSITE" id="PS51263"/>
    </source>
</evidence>
<organism evidence="7 8">
    <name type="scientific">Cryptococcus deuterogattii (strain R265)</name>
    <name type="common">Cryptococcus gattii VGII (strain R265)</name>
    <dbReference type="NCBI Taxonomy" id="294750"/>
    <lineage>
        <taxon>Eukaryota</taxon>
        <taxon>Fungi</taxon>
        <taxon>Dikarya</taxon>
        <taxon>Basidiomycota</taxon>
        <taxon>Agaricomycotina</taxon>
        <taxon>Tremellomycetes</taxon>
        <taxon>Tremellales</taxon>
        <taxon>Cryptococcaceae</taxon>
        <taxon>Cryptococcus</taxon>
        <taxon>Cryptococcus gattii species complex</taxon>
    </lineage>
</organism>